<keyword evidence="1" id="KW-1133">Transmembrane helix</keyword>
<evidence type="ECO:0000256" key="1">
    <source>
        <dbReference type="SAM" id="Phobius"/>
    </source>
</evidence>
<dbReference type="EMBL" id="JBEWLY010000023">
    <property type="protein sequence ID" value="MET1756605.1"/>
    <property type="molecule type" value="Genomic_DNA"/>
</dbReference>
<organism evidence="2 3">
    <name type="scientific">Novosphingobium kalidii</name>
    <dbReference type="NCBI Taxonomy" id="3230299"/>
    <lineage>
        <taxon>Bacteria</taxon>
        <taxon>Pseudomonadati</taxon>
        <taxon>Pseudomonadota</taxon>
        <taxon>Alphaproteobacteria</taxon>
        <taxon>Sphingomonadales</taxon>
        <taxon>Sphingomonadaceae</taxon>
        <taxon>Novosphingobium</taxon>
    </lineage>
</organism>
<accession>A0ABV2D413</accession>
<keyword evidence="3" id="KW-1185">Reference proteome</keyword>
<feature type="transmembrane region" description="Helical" evidence="1">
    <location>
        <begin position="26"/>
        <end position="45"/>
    </location>
</feature>
<proteinExistence type="predicted"/>
<evidence type="ECO:0000313" key="3">
    <source>
        <dbReference type="Proteomes" id="UP001548713"/>
    </source>
</evidence>
<dbReference type="RefSeq" id="WP_353985090.1">
    <property type="nucleotide sequence ID" value="NZ_JBEWLY010000023.1"/>
</dbReference>
<keyword evidence="1" id="KW-0812">Transmembrane</keyword>
<name>A0ABV2D413_9SPHN</name>
<dbReference type="Proteomes" id="UP001548713">
    <property type="component" value="Unassembled WGS sequence"/>
</dbReference>
<protein>
    <recommendedName>
        <fullName evidence="4">DUF5666 domain-containing protein</fullName>
    </recommendedName>
</protein>
<gene>
    <name evidence="2" type="ORF">ABVV53_14270</name>
</gene>
<keyword evidence="1" id="KW-0472">Membrane</keyword>
<comment type="caution">
    <text evidence="2">The sequence shown here is derived from an EMBL/GenBank/DDBJ whole genome shotgun (WGS) entry which is preliminary data.</text>
</comment>
<reference evidence="2 3" key="1">
    <citation type="submission" date="2024-07" db="EMBL/GenBank/DDBJ databases">
        <title>Novosphingobium kalidii RD2P27.</title>
        <authorList>
            <person name="Sun J.-Q."/>
        </authorList>
    </citation>
    <scope>NUCLEOTIDE SEQUENCE [LARGE SCALE GENOMIC DNA]</scope>
    <source>
        <strain evidence="2 3">RD2P27</strain>
    </source>
</reference>
<evidence type="ECO:0008006" key="4">
    <source>
        <dbReference type="Google" id="ProtNLM"/>
    </source>
</evidence>
<sequence>MRSRPEKRKKDMAEIPIEKRKGGVPWWVWLLILAAIVALLIWLFAGREEPVVENAELDNDRIATAGAVDPGMGENTIAPTEEVATGGPITDLSMLLGSQADAVIGREVRLTNVPAGPVPADAGFWIMGDNGQREYVILHEVRTPNTPIEGKIDVDEGDRLDIVGTVRSAERGVPTGAAIPPPTDPLPAGVNHYIEAQSVTKAK</sequence>
<evidence type="ECO:0000313" key="2">
    <source>
        <dbReference type="EMBL" id="MET1756605.1"/>
    </source>
</evidence>